<dbReference type="Pfam" id="PF18998">
    <property type="entry name" value="Flg_new_2"/>
    <property type="match status" value="1"/>
</dbReference>
<accession>A0A9D1ILK8</accession>
<dbReference type="EMBL" id="DVMS01000118">
    <property type="protein sequence ID" value="HIU38821.1"/>
    <property type="molecule type" value="Genomic_DNA"/>
</dbReference>
<protein>
    <submittedName>
        <fullName evidence="3">WG repeat-containing protein</fullName>
    </submittedName>
</protein>
<comment type="caution">
    <text evidence="3">The sequence shown here is derived from an EMBL/GenBank/DDBJ whole genome shotgun (WGS) entry which is preliminary data.</text>
</comment>
<dbReference type="PANTHER" id="PTHR37841">
    <property type="entry name" value="GLR2918 PROTEIN"/>
    <property type="match status" value="1"/>
</dbReference>
<dbReference type="InterPro" id="IPR032774">
    <property type="entry name" value="WG_beta_rep"/>
</dbReference>
<evidence type="ECO:0000256" key="1">
    <source>
        <dbReference type="SAM" id="MobiDB-lite"/>
    </source>
</evidence>
<feature type="region of interest" description="Disordered" evidence="1">
    <location>
        <begin position="359"/>
        <end position="390"/>
    </location>
</feature>
<dbReference type="AlphaFoldDB" id="A0A9D1ILK8"/>
<evidence type="ECO:0000313" key="3">
    <source>
        <dbReference type="EMBL" id="HIU38821.1"/>
    </source>
</evidence>
<dbReference type="Pfam" id="PF14903">
    <property type="entry name" value="WG_beta_rep"/>
    <property type="match status" value="3"/>
</dbReference>
<sequence length="533" mass="58382">MLFDYIWKAIGNFAPAQFDNGVCLMRSKEKVGTQYPLCILYRDGRVKQLPTEYYNGTQFLDGIARLQKKTPRGNVWVYINAAGKEIYPNLTEACSVGVPNGAGALSEGLRPHYSYADRKWGYIDAQGNVAIKPQFATARPFSEGLAAVQVEENYVKKWGFIDRAGAFVIPAEYGGYGKISDCRNGYVTWRDWDNSRDLFIDKTGKVVATYKLATPFLNGYALVKPMEGEGSQTLDNMWVIDTNFRVVGTSPIKYFDKNDALPDGLAHGAGVYSISGSGDNPYVMLPNGRIIIRLWDEAKQKSLWGRIGTYTDDLRAQVRFTIPRNVKPNKEPIYYEGFIDETGKVTLVYTTDELTQIVDPREPSEPVVPTPPGPGPVEPGPPVPPSPGPEPPIIYPIVVEWVSQDDPVGPTVVDEPTYSVSVVADPPEGGKVAGAGTYKYGDPVNVVATANEGWKLTSIDCNDPQLAPEGNGGEVMMNGKNLTFTAHFIKRDTIGAISDTGIYACESAWSDSGTTIPFTAYLEMSKDNNISTA</sequence>
<name>A0A9D1ILK8_9BACT</name>
<evidence type="ECO:0000313" key="4">
    <source>
        <dbReference type="Proteomes" id="UP000824076"/>
    </source>
</evidence>
<dbReference type="PANTHER" id="PTHR37841:SF1">
    <property type="entry name" value="DUF3298 DOMAIN-CONTAINING PROTEIN"/>
    <property type="match status" value="1"/>
</dbReference>
<evidence type="ECO:0000259" key="2">
    <source>
        <dbReference type="Pfam" id="PF18998"/>
    </source>
</evidence>
<feature type="compositionally biased region" description="Pro residues" evidence="1">
    <location>
        <begin position="366"/>
        <end position="390"/>
    </location>
</feature>
<dbReference type="InterPro" id="IPR044060">
    <property type="entry name" value="Bacterial_rp_domain"/>
</dbReference>
<organism evidence="3 4">
    <name type="scientific">Candidatus Limisoma intestinavium</name>
    <dbReference type="NCBI Taxonomy" id="2840856"/>
    <lineage>
        <taxon>Bacteria</taxon>
        <taxon>Pseudomonadati</taxon>
        <taxon>Bacteroidota</taxon>
        <taxon>Bacteroidia</taxon>
        <taxon>Bacteroidales</taxon>
        <taxon>Candidatus Limisoma</taxon>
    </lineage>
</organism>
<reference evidence="3" key="2">
    <citation type="journal article" date="2021" name="PeerJ">
        <title>Extensive microbial diversity within the chicken gut microbiome revealed by metagenomics and culture.</title>
        <authorList>
            <person name="Gilroy R."/>
            <person name="Ravi A."/>
            <person name="Getino M."/>
            <person name="Pursley I."/>
            <person name="Horton D.L."/>
            <person name="Alikhan N.F."/>
            <person name="Baker D."/>
            <person name="Gharbi K."/>
            <person name="Hall N."/>
            <person name="Watson M."/>
            <person name="Adriaenssens E.M."/>
            <person name="Foster-Nyarko E."/>
            <person name="Jarju S."/>
            <person name="Secka A."/>
            <person name="Antonio M."/>
            <person name="Oren A."/>
            <person name="Chaudhuri R.R."/>
            <person name="La Ragione R."/>
            <person name="Hildebrand F."/>
            <person name="Pallen M.J."/>
        </authorList>
    </citation>
    <scope>NUCLEOTIDE SEQUENCE</scope>
    <source>
        <strain evidence="3">17073</strain>
    </source>
</reference>
<gene>
    <name evidence="3" type="ORF">IAD18_04045</name>
</gene>
<dbReference type="Proteomes" id="UP000824076">
    <property type="component" value="Unassembled WGS sequence"/>
</dbReference>
<proteinExistence type="predicted"/>
<feature type="non-terminal residue" evidence="3">
    <location>
        <position position="533"/>
    </location>
</feature>
<reference evidence="3" key="1">
    <citation type="submission" date="2020-10" db="EMBL/GenBank/DDBJ databases">
        <authorList>
            <person name="Gilroy R."/>
        </authorList>
    </citation>
    <scope>NUCLEOTIDE SEQUENCE</scope>
    <source>
        <strain evidence="3">17073</strain>
    </source>
</reference>
<feature type="domain" description="Bacterial repeat" evidence="2">
    <location>
        <begin position="422"/>
        <end position="489"/>
    </location>
</feature>